<feature type="transmembrane region" description="Helical" evidence="6">
    <location>
        <begin position="87"/>
        <end position="105"/>
    </location>
</feature>
<keyword evidence="2" id="KW-0813">Transport</keyword>
<keyword evidence="4 6" id="KW-1133">Transmembrane helix</keyword>
<feature type="transmembrane region" description="Helical" evidence="6">
    <location>
        <begin position="359"/>
        <end position="377"/>
    </location>
</feature>
<keyword evidence="5 6" id="KW-0472">Membrane</keyword>
<keyword evidence="9" id="KW-1185">Reference proteome</keyword>
<evidence type="ECO:0000256" key="2">
    <source>
        <dbReference type="ARBA" id="ARBA00022448"/>
    </source>
</evidence>
<gene>
    <name evidence="8" type="ORF">KZO38_09385</name>
</gene>
<dbReference type="InterPro" id="IPR020846">
    <property type="entry name" value="MFS_dom"/>
</dbReference>
<name>A0ABS6YEF9_9BACT</name>
<dbReference type="PROSITE" id="PS50850">
    <property type="entry name" value="MFS"/>
    <property type="match status" value="1"/>
</dbReference>
<feature type="transmembrane region" description="Helical" evidence="6">
    <location>
        <begin position="178"/>
        <end position="196"/>
    </location>
</feature>
<sequence>MNSIQPEHINRHKGSVFTLCTFFCLYIAQAVPSSFLSTALQVLMRENNFSLTTIGLLQLVKLPWIIKFLWAPMVDRRCVTVNDYKRTIIVSELVYAALLLTIGFLHVSTDIYFIIFLVVLSLVTSGTQDVATDALAVLTFKKSDKSMVNSMQSMGSFGGALLGGGVLLMALHRYGWQTVLPFLAIFVLIALLPLLFNKHLTINEKPKETKAKKADFIWFFTQKGIWKQIIFLVIYYAGIFGTLSLLRSFLVDHGYNMKEIGLISGILGTGVAFFASWGAGFFVRKYGVFKARIAFASVILITTLYFFLMLSDAITTLRVCIGVALLWATYGMCTIVVYVSSMERVRPGREGTDFTIQTVITHLSGMMMAVVSGAIAQHYGYRLFFAIEIAIALASLVYILSVFKQKDTNNERTSN</sequence>
<evidence type="ECO:0000256" key="5">
    <source>
        <dbReference type="ARBA" id="ARBA00023136"/>
    </source>
</evidence>
<dbReference type="PANTHER" id="PTHR12778:SF10">
    <property type="entry name" value="MAJOR FACILITATOR SUPERFAMILY DOMAIN-CONTAINING PROTEIN 3"/>
    <property type="match status" value="1"/>
</dbReference>
<protein>
    <submittedName>
        <fullName evidence="8">MFS transporter</fullName>
    </submittedName>
</protein>
<comment type="subcellular location">
    <subcellularLocation>
        <location evidence="1">Membrane</location>
        <topology evidence="1">Multi-pass membrane protein</topology>
    </subcellularLocation>
</comment>
<feature type="transmembrane region" description="Helical" evidence="6">
    <location>
        <begin position="293"/>
        <end position="310"/>
    </location>
</feature>
<dbReference type="CDD" id="cd17485">
    <property type="entry name" value="MFS_MFSD3"/>
    <property type="match status" value="1"/>
</dbReference>
<dbReference type="Pfam" id="PF07690">
    <property type="entry name" value="MFS_1"/>
    <property type="match status" value="1"/>
</dbReference>
<dbReference type="InterPro" id="IPR011701">
    <property type="entry name" value="MFS"/>
</dbReference>
<evidence type="ECO:0000259" key="7">
    <source>
        <dbReference type="PROSITE" id="PS50850"/>
    </source>
</evidence>
<evidence type="ECO:0000256" key="6">
    <source>
        <dbReference type="SAM" id="Phobius"/>
    </source>
</evidence>
<feature type="transmembrane region" description="Helical" evidence="6">
    <location>
        <begin position="383"/>
        <end position="403"/>
    </location>
</feature>
<evidence type="ECO:0000256" key="3">
    <source>
        <dbReference type="ARBA" id="ARBA00022692"/>
    </source>
</evidence>
<evidence type="ECO:0000313" key="8">
    <source>
        <dbReference type="EMBL" id="MBW4769963.1"/>
    </source>
</evidence>
<keyword evidence="3 6" id="KW-0812">Transmembrane</keyword>
<feature type="domain" description="Major facilitator superfamily (MFS) profile" evidence="7">
    <location>
        <begin position="18"/>
        <end position="407"/>
    </location>
</feature>
<dbReference type="PANTHER" id="PTHR12778">
    <property type="entry name" value="SOLUTE CARRIER FAMILY 33 ACETYL-COA TRANSPORTER -RELATED"/>
    <property type="match status" value="1"/>
</dbReference>
<organism evidence="8 9">
    <name type="scientific">Hoylesella nanceiensis</name>
    <dbReference type="NCBI Taxonomy" id="425941"/>
    <lineage>
        <taxon>Bacteria</taxon>
        <taxon>Pseudomonadati</taxon>
        <taxon>Bacteroidota</taxon>
        <taxon>Bacteroidia</taxon>
        <taxon>Bacteroidales</taxon>
        <taxon>Prevotellaceae</taxon>
        <taxon>Hoylesella</taxon>
    </lineage>
</organism>
<proteinExistence type="predicted"/>
<dbReference type="EMBL" id="JAHXCT010000007">
    <property type="protein sequence ID" value="MBW4769963.1"/>
    <property type="molecule type" value="Genomic_DNA"/>
</dbReference>
<evidence type="ECO:0000256" key="1">
    <source>
        <dbReference type="ARBA" id="ARBA00004141"/>
    </source>
</evidence>
<reference evidence="8 9" key="1">
    <citation type="submission" date="2021-07" db="EMBL/GenBank/DDBJ databases">
        <title>Genomic diversity and antimicrobial resistance of Prevotella spp. isolated from chronic lung disease airways.</title>
        <authorList>
            <person name="Webb K.A."/>
            <person name="Olagoke O.S."/>
            <person name="Baird T."/>
            <person name="Neill J."/>
            <person name="Pham A."/>
            <person name="Wells T.J."/>
            <person name="Ramsay K.A."/>
            <person name="Bell S.C."/>
            <person name="Sarovich D.S."/>
            <person name="Price E.P."/>
        </authorList>
    </citation>
    <scope>NUCLEOTIDE SEQUENCE [LARGE SCALE GENOMIC DNA]</scope>
    <source>
        <strain evidence="8 9">SCHI0011.S.12</strain>
    </source>
</reference>
<comment type="caution">
    <text evidence="8">The sequence shown here is derived from an EMBL/GenBank/DDBJ whole genome shotgun (WGS) entry which is preliminary data.</text>
</comment>
<feature type="transmembrane region" description="Helical" evidence="6">
    <location>
        <begin position="49"/>
        <end position="66"/>
    </location>
</feature>
<dbReference type="Proteomes" id="UP000788426">
    <property type="component" value="Unassembled WGS sequence"/>
</dbReference>
<evidence type="ECO:0000313" key="9">
    <source>
        <dbReference type="Proteomes" id="UP000788426"/>
    </source>
</evidence>
<feature type="transmembrane region" description="Helical" evidence="6">
    <location>
        <begin position="262"/>
        <end position="281"/>
    </location>
</feature>
<accession>A0ABS6YEF9</accession>
<dbReference type="RefSeq" id="WP_219482119.1">
    <property type="nucleotide sequence ID" value="NZ_JAHXCT010000007.1"/>
</dbReference>
<feature type="transmembrane region" description="Helical" evidence="6">
    <location>
        <begin position="316"/>
        <end position="339"/>
    </location>
</feature>
<evidence type="ECO:0000256" key="4">
    <source>
        <dbReference type="ARBA" id="ARBA00022989"/>
    </source>
</evidence>
<feature type="transmembrane region" description="Helical" evidence="6">
    <location>
        <begin position="229"/>
        <end position="250"/>
    </location>
</feature>
<dbReference type="InterPro" id="IPR004752">
    <property type="entry name" value="AmpG_permease/AT-1"/>
</dbReference>